<name>A0AAW6RMD8_9BURK</name>
<dbReference type="PANTHER" id="PTHR30151">
    <property type="entry name" value="ALKANE SULFONATE ABC TRANSPORTER-RELATED, MEMBRANE SUBUNIT"/>
    <property type="match status" value="1"/>
</dbReference>
<dbReference type="InterPro" id="IPR000515">
    <property type="entry name" value="MetI-like"/>
</dbReference>
<evidence type="ECO:0000256" key="5">
    <source>
        <dbReference type="ARBA" id="ARBA00022989"/>
    </source>
</evidence>
<keyword evidence="6 7" id="KW-0472">Membrane</keyword>
<dbReference type="PROSITE" id="PS50928">
    <property type="entry name" value="ABC_TM1"/>
    <property type="match status" value="1"/>
</dbReference>
<gene>
    <name evidence="9" type="ORF">QB898_05090</name>
</gene>
<feature type="transmembrane region" description="Helical" evidence="7">
    <location>
        <begin position="86"/>
        <end position="104"/>
    </location>
</feature>
<dbReference type="GO" id="GO:0055085">
    <property type="term" value="P:transmembrane transport"/>
    <property type="evidence" value="ECO:0007669"/>
    <property type="project" value="InterPro"/>
</dbReference>
<dbReference type="Gene3D" id="1.10.3720.10">
    <property type="entry name" value="MetI-like"/>
    <property type="match status" value="1"/>
</dbReference>
<evidence type="ECO:0000256" key="1">
    <source>
        <dbReference type="ARBA" id="ARBA00004651"/>
    </source>
</evidence>
<evidence type="ECO:0000256" key="3">
    <source>
        <dbReference type="ARBA" id="ARBA00022475"/>
    </source>
</evidence>
<organism evidence="9 10">
    <name type="scientific">Ottowia cancrivicina</name>
    <dbReference type="NCBI Taxonomy" id="3040346"/>
    <lineage>
        <taxon>Bacteria</taxon>
        <taxon>Pseudomonadati</taxon>
        <taxon>Pseudomonadota</taxon>
        <taxon>Betaproteobacteria</taxon>
        <taxon>Burkholderiales</taxon>
        <taxon>Comamonadaceae</taxon>
        <taxon>Ottowia</taxon>
    </lineage>
</organism>
<evidence type="ECO:0000256" key="2">
    <source>
        <dbReference type="ARBA" id="ARBA00022448"/>
    </source>
</evidence>
<keyword evidence="5 7" id="KW-1133">Transmembrane helix</keyword>
<keyword evidence="10" id="KW-1185">Reference proteome</keyword>
<dbReference type="GO" id="GO:0005886">
    <property type="term" value="C:plasma membrane"/>
    <property type="evidence" value="ECO:0007669"/>
    <property type="project" value="UniProtKB-SubCell"/>
</dbReference>
<dbReference type="PANTHER" id="PTHR30151:SF39">
    <property type="entry name" value="ABC TRANSPORTER PERMEASE PROTEIN"/>
    <property type="match status" value="1"/>
</dbReference>
<dbReference type="GO" id="GO:0010438">
    <property type="term" value="P:cellular response to sulfur starvation"/>
    <property type="evidence" value="ECO:0007669"/>
    <property type="project" value="TreeGrafter"/>
</dbReference>
<evidence type="ECO:0000259" key="8">
    <source>
        <dbReference type="PROSITE" id="PS50928"/>
    </source>
</evidence>
<feature type="transmembrane region" description="Helical" evidence="7">
    <location>
        <begin position="28"/>
        <end position="50"/>
    </location>
</feature>
<dbReference type="AlphaFoldDB" id="A0AAW6RMD8"/>
<comment type="subcellular location">
    <subcellularLocation>
        <location evidence="1 7">Cell membrane</location>
        <topology evidence="1 7">Multi-pass membrane protein</topology>
    </subcellularLocation>
</comment>
<dbReference type="Pfam" id="PF00528">
    <property type="entry name" value="BPD_transp_1"/>
    <property type="match status" value="1"/>
</dbReference>
<keyword evidence="2 7" id="KW-0813">Transport</keyword>
<dbReference type="Proteomes" id="UP001237156">
    <property type="component" value="Unassembled WGS sequence"/>
</dbReference>
<protein>
    <submittedName>
        <fullName evidence="9">ABC transporter permease subunit</fullName>
    </submittedName>
</protein>
<keyword evidence="3" id="KW-1003">Cell membrane</keyword>
<evidence type="ECO:0000313" key="10">
    <source>
        <dbReference type="Proteomes" id="UP001237156"/>
    </source>
</evidence>
<keyword evidence="4 7" id="KW-0812">Transmembrane</keyword>
<evidence type="ECO:0000256" key="4">
    <source>
        <dbReference type="ARBA" id="ARBA00022692"/>
    </source>
</evidence>
<sequence length="121" mass="12838">MFLNALGGFRCVTAQDDELARSLDLPRWAYVACIAAPAAVPSLVTGVRLGFGYSWRALIAAELIAAGSGLGYLILDAQELQRTDVVMAGILVIGLLGWAMDWAFQRAAAALLGRRFPEAAA</sequence>
<dbReference type="SUPFAM" id="SSF161098">
    <property type="entry name" value="MetI-like"/>
    <property type="match status" value="1"/>
</dbReference>
<comment type="similarity">
    <text evidence="7">Belongs to the binding-protein-dependent transport system permease family.</text>
</comment>
<proteinExistence type="inferred from homology"/>
<evidence type="ECO:0000256" key="6">
    <source>
        <dbReference type="ARBA" id="ARBA00023136"/>
    </source>
</evidence>
<accession>A0AAW6RMD8</accession>
<feature type="transmembrane region" description="Helical" evidence="7">
    <location>
        <begin position="57"/>
        <end position="74"/>
    </location>
</feature>
<evidence type="ECO:0000313" key="9">
    <source>
        <dbReference type="EMBL" id="MDG9699102.1"/>
    </source>
</evidence>
<feature type="domain" description="ABC transmembrane type-1" evidence="8">
    <location>
        <begin position="1"/>
        <end position="104"/>
    </location>
</feature>
<comment type="caution">
    <text evidence="9">The sequence shown here is derived from an EMBL/GenBank/DDBJ whole genome shotgun (WGS) entry which is preliminary data.</text>
</comment>
<dbReference type="EMBL" id="JARVII010000007">
    <property type="protein sequence ID" value="MDG9699102.1"/>
    <property type="molecule type" value="Genomic_DNA"/>
</dbReference>
<dbReference type="InterPro" id="IPR035906">
    <property type="entry name" value="MetI-like_sf"/>
</dbReference>
<reference evidence="9 10" key="1">
    <citation type="submission" date="2023-04" db="EMBL/GenBank/DDBJ databases">
        <title>Ottowia paracancer sp. nov., isolated from human stomach.</title>
        <authorList>
            <person name="Song Y."/>
        </authorList>
    </citation>
    <scope>NUCLEOTIDE SEQUENCE [LARGE SCALE GENOMIC DNA]</scope>
    <source>
        <strain evidence="9 10">10c7w1</strain>
    </source>
</reference>
<evidence type="ECO:0000256" key="7">
    <source>
        <dbReference type="RuleBase" id="RU363032"/>
    </source>
</evidence>